<accession>A0A7J7RJL0</accession>
<proteinExistence type="predicted"/>
<dbReference type="AlphaFoldDB" id="A0A7J7RJL0"/>
<dbReference type="EMBL" id="JACAGB010000072">
    <property type="protein sequence ID" value="KAF6276410.1"/>
    <property type="molecule type" value="Genomic_DNA"/>
</dbReference>
<name>A0A7J7RJL0_PIPKU</name>
<gene>
    <name evidence="2" type="ORF">mPipKuh1_010536</name>
</gene>
<keyword evidence="3" id="KW-1185">Reference proteome</keyword>
<evidence type="ECO:0000313" key="2">
    <source>
        <dbReference type="EMBL" id="KAF6276410.1"/>
    </source>
</evidence>
<comment type="caution">
    <text evidence="2">The sequence shown here is derived from an EMBL/GenBank/DDBJ whole genome shotgun (WGS) entry which is preliminary data.</text>
</comment>
<keyword evidence="1" id="KW-0472">Membrane</keyword>
<sequence length="137" mass="16539">MSTQYTVYNSCYHRHHMCVFPCARRCSFGGICFWMPSGVWEATFYFILLFLIYFIEFLQRGRERDRKLETSMRENHRSAASCTPRTGDVPATKVHTLDRNRTWDLSVYRTTLLSTEPNQFRHRSYILNFFFFFKYPI</sequence>
<keyword evidence="1" id="KW-1133">Transmembrane helix</keyword>
<evidence type="ECO:0000313" key="3">
    <source>
        <dbReference type="Proteomes" id="UP000558488"/>
    </source>
</evidence>
<organism evidence="2 3">
    <name type="scientific">Pipistrellus kuhlii</name>
    <name type="common">Kuhl's pipistrelle</name>
    <dbReference type="NCBI Taxonomy" id="59472"/>
    <lineage>
        <taxon>Eukaryota</taxon>
        <taxon>Metazoa</taxon>
        <taxon>Chordata</taxon>
        <taxon>Craniata</taxon>
        <taxon>Vertebrata</taxon>
        <taxon>Euteleostomi</taxon>
        <taxon>Mammalia</taxon>
        <taxon>Eutheria</taxon>
        <taxon>Laurasiatheria</taxon>
        <taxon>Chiroptera</taxon>
        <taxon>Yangochiroptera</taxon>
        <taxon>Vespertilionidae</taxon>
        <taxon>Pipistrellus</taxon>
    </lineage>
</organism>
<evidence type="ECO:0000256" key="1">
    <source>
        <dbReference type="SAM" id="Phobius"/>
    </source>
</evidence>
<keyword evidence="1" id="KW-0812">Transmembrane</keyword>
<protein>
    <submittedName>
        <fullName evidence="2">Uncharacterized protein</fullName>
    </submittedName>
</protein>
<reference evidence="2 3" key="1">
    <citation type="journal article" date="2020" name="Nature">
        <title>Six reference-quality genomes reveal evolution of bat adaptations.</title>
        <authorList>
            <person name="Jebb D."/>
            <person name="Huang Z."/>
            <person name="Pippel M."/>
            <person name="Hughes G.M."/>
            <person name="Lavrichenko K."/>
            <person name="Devanna P."/>
            <person name="Winkler S."/>
            <person name="Jermiin L.S."/>
            <person name="Skirmuntt E.C."/>
            <person name="Katzourakis A."/>
            <person name="Burkitt-Gray L."/>
            <person name="Ray D.A."/>
            <person name="Sullivan K.A.M."/>
            <person name="Roscito J.G."/>
            <person name="Kirilenko B.M."/>
            <person name="Davalos L.M."/>
            <person name="Corthals A.P."/>
            <person name="Power M.L."/>
            <person name="Jones G."/>
            <person name="Ransome R.D."/>
            <person name="Dechmann D.K.N."/>
            <person name="Locatelli A.G."/>
            <person name="Puechmaille S.J."/>
            <person name="Fedrigo O."/>
            <person name="Jarvis E.D."/>
            <person name="Hiller M."/>
            <person name="Vernes S.C."/>
            <person name="Myers E.W."/>
            <person name="Teeling E.C."/>
        </authorList>
    </citation>
    <scope>NUCLEOTIDE SEQUENCE [LARGE SCALE GENOMIC DNA]</scope>
    <source>
        <strain evidence="2">MPipKuh1</strain>
        <tissue evidence="2">Flight muscle</tissue>
    </source>
</reference>
<dbReference type="Proteomes" id="UP000558488">
    <property type="component" value="Unassembled WGS sequence"/>
</dbReference>
<feature type="transmembrane region" description="Helical" evidence="1">
    <location>
        <begin position="42"/>
        <end position="58"/>
    </location>
</feature>